<evidence type="ECO:0000313" key="1">
    <source>
        <dbReference type="EMBL" id="MDT0691295.1"/>
    </source>
</evidence>
<accession>A0ABU3E5L8</accession>
<sequence length="166" mass="19559">MKIRLLSFLIIFLYSCEDSKKPYRTPENAVALISGDSIKSWKIAERYNGKVRMNMGPCFISYRQTFLNDSTFYDNNGETRDCGDSLKGKWQLHTNSKGDPYIKLESPQIPKLLSIQENFKFFKILYLSKDTLKLAFEHQQYGNKRRVITDILVREELEVGDRYYHH</sequence>
<proteinExistence type="predicted"/>
<dbReference type="PROSITE" id="PS51257">
    <property type="entry name" value="PROKAR_LIPOPROTEIN"/>
    <property type="match status" value="1"/>
</dbReference>
<organism evidence="1 2">
    <name type="scientific">Autumnicola patrickiae</name>
    <dbReference type="NCBI Taxonomy" id="3075591"/>
    <lineage>
        <taxon>Bacteria</taxon>
        <taxon>Pseudomonadati</taxon>
        <taxon>Bacteroidota</taxon>
        <taxon>Flavobacteriia</taxon>
        <taxon>Flavobacteriales</taxon>
        <taxon>Flavobacteriaceae</taxon>
        <taxon>Autumnicola</taxon>
    </lineage>
</organism>
<reference evidence="1 2" key="1">
    <citation type="submission" date="2023-09" db="EMBL/GenBank/DDBJ databases">
        <authorList>
            <person name="Rey-Velasco X."/>
        </authorList>
    </citation>
    <scope>NUCLEOTIDE SEQUENCE [LARGE SCALE GENOMIC DNA]</scope>
    <source>
        <strain evidence="1 2">F188</strain>
    </source>
</reference>
<protein>
    <submittedName>
        <fullName evidence="1">Lipocalin family protein</fullName>
    </submittedName>
</protein>
<comment type="caution">
    <text evidence="1">The sequence shown here is derived from an EMBL/GenBank/DDBJ whole genome shotgun (WGS) entry which is preliminary data.</text>
</comment>
<dbReference type="EMBL" id="JAVRHM010000022">
    <property type="protein sequence ID" value="MDT0691295.1"/>
    <property type="molecule type" value="Genomic_DNA"/>
</dbReference>
<dbReference type="Proteomes" id="UP001261624">
    <property type="component" value="Unassembled WGS sequence"/>
</dbReference>
<dbReference type="RefSeq" id="WP_311686653.1">
    <property type="nucleotide sequence ID" value="NZ_JAVRHM010000022.1"/>
</dbReference>
<gene>
    <name evidence="1" type="ORF">RM549_15980</name>
</gene>
<evidence type="ECO:0000313" key="2">
    <source>
        <dbReference type="Proteomes" id="UP001261624"/>
    </source>
</evidence>
<name>A0ABU3E5L8_9FLAO</name>
<keyword evidence="2" id="KW-1185">Reference proteome</keyword>